<dbReference type="Proteomes" id="UP000198827">
    <property type="component" value="Chromosome I"/>
</dbReference>
<organism evidence="1 2">
    <name type="scientific">Pseudomonas arsenicoxydans</name>
    <dbReference type="NCBI Taxonomy" id="702115"/>
    <lineage>
        <taxon>Bacteria</taxon>
        <taxon>Pseudomonadati</taxon>
        <taxon>Pseudomonadota</taxon>
        <taxon>Gammaproteobacteria</taxon>
        <taxon>Pseudomonadales</taxon>
        <taxon>Pseudomonadaceae</taxon>
        <taxon>Pseudomonas</taxon>
    </lineage>
</organism>
<accession>A0A1H0LXL5</accession>
<sequence length="140" mass="15100">MTGQVLKSKLVNFLVADAEVNYANVDDLYYVAEAGDVDALGDVLEAFKEAYGGLWVGGKMVLTQTMVHLSANAMNRVVQDGTLDIELPLALIRKVTIEGGFMTKIIRLDTGAGSVKFRCFGAKDVAAMIENSILSRARQA</sequence>
<gene>
    <name evidence="1" type="ORF">SAMN04489798_3700</name>
</gene>
<reference evidence="1 2" key="1">
    <citation type="submission" date="2016-10" db="EMBL/GenBank/DDBJ databases">
        <authorList>
            <person name="de Groot N.N."/>
        </authorList>
    </citation>
    <scope>NUCLEOTIDE SEQUENCE [LARGE SCALE GENOMIC DNA]</scope>
    <source>
        <strain evidence="1 2">CECT 7543</strain>
    </source>
</reference>
<evidence type="ECO:0000313" key="2">
    <source>
        <dbReference type="Proteomes" id="UP000198827"/>
    </source>
</evidence>
<dbReference type="EMBL" id="LT629705">
    <property type="protein sequence ID" value="SDO72972.1"/>
    <property type="molecule type" value="Genomic_DNA"/>
</dbReference>
<proteinExistence type="predicted"/>
<evidence type="ECO:0000313" key="1">
    <source>
        <dbReference type="EMBL" id="SDO72972.1"/>
    </source>
</evidence>
<name>A0A1H0LXL5_9PSED</name>
<dbReference type="RefSeq" id="WP_090182920.1">
    <property type="nucleotide sequence ID" value="NZ_LT629705.1"/>
</dbReference>
<protein>
    <recommendedName>
        <fullName evidence="3">PH domain-containing protein</fullName>
    </recommendedName>
</protein>
<evidence type="ECO:0008006" key="3">
    <source>
        <dbReference type="Google" id="ProtNLM"/>
    </source>
</evidence>
<dbReference type="AlphaFoldDB" id="A0A1H0LXL5"/>
<dbReference type="OrthoDB" id="6292895at2"/>